<keyword evidence="2 4" id="KW-0732">Signal</keyword>
<dbReference type="GO" id="GO:0006865">
    <property type="term" value="P:amino acid transport"/>
    <property type="evidence" value="ECO:0007669"/>
    <property type="project" value="UniProtKB-KW"/>
</dbReference>
<keyword evidence="3" id="KW-0813">Transport</keyword>
<dbReference type="AlphaFoldDB" id="A0A1G7UHV1"/>
<evidence type="ECO:0000256" key="2">
    <source>
        <dbReference type="ARBA" id="ARBA00022729"/>
    </source>
</evidence>
<organism evidence="6 7">
    <name type="scientific">Roseospirillum parvum</name>
    <dbReference type="NCBI Taxonomy" id="83401"/>
    <lineage>
        <taxon>Bacteria</taxon>
        <taxon>Pseudomonadati</taxon>
        <taxon>Pseudomonadota</taxon>
        <taxon>Alphaproteobacteria</taxon>
        <taxon>Rhodospirillales</taxon>
        <taxon>Rhodospirillaceae</taxon>
        <taxon>Roseospirillum</taxon>
    </lineage>
</organism>
<evidence type="ECO:0000256" key="3">
    <source>
        <dbReference type="ARBA" id="ARBA00022970"/>
    </source>
</evidence>
<dbReference type="PANTHER" id="PTHR30483">
    <property type="entry name" value="LEUCINE-SPECIFIC-BINDING PROTEIN"/>
    <property type="match status" value="1"/>
</dbReference>
<evidence type="ECO:0000256" key="4">
    <source>
        <dbReference type="SAM" id="SignalP"/>
    </source>
</evidence>
<feature type="signal peptide" evidence="4">
    <location>
        <begin position="1"/>
        <end position="27"/>
    </location>
</feature>
<dbReference type="PANTHER" id="PTHR30483:SF6">
    <property type="entry name" value="PERIPLASMIC BINDING PROTEIN OF ABC TRANSPORTER FOR NATURAL AMINO ACIDS"/>
    <property type="match status" value="1"/>
</dbReference>
<dbReference type="Gene3D" id="3.40.50.2300">
    <property type="match status" value="2"/>
</dbReference>
<keyword evidence="3" id="KW-0029">Amino-acid transport</keyword>
<evidence type="ECO:0000259" key="5">
    <source>
        <dbReference type="Pfam" id="PF13458"/>
    </source>
</evidence>
<gene>
    <name evidence="6" type="ORF">SAMN05421742_101330</name>
</gene>
<evidence type="ECO:0000313" key="7">
    <source>
        <dbReference type="Proteomes" id="UP000217076"/>
    </source>
</evidence>
<dbReference type="InterPro" id="IPR051010">
    <property type="entry name" value="BCAA_transport"/>
</dbReference>
<evidence type="ECO:0000313" key="6">
    <source>
        <dbReference type="EMBL" id="SDG46918.1"/>
    </source>
</evidence>
<sequence length="406" mass="41882">MKNTLTRLGMVSALALGTALGATAAQAEGLKLGAAMPMTGDLQAYGSTSLNGIKLAAKQINAQGGVLGGELQIVVGDTQTAPQAGVDAAQKLVNLEKVSGIVGALSSGVTIPIAESVSKANGVPQISGASTSPVITELKDDDFLFRTVPSDAGQGVALAQVTMEKGVDKVAVMYVNNDYGKGLADSFAGAFGGKDGEVTGSVGFEKNQASYRGELQRAAEGGAEYLVLIAYPESGQTIIRQALEGGFFSKFIFTDGLKDPGLVAAIGADYMNGTFGTTAKALESDSSKAFKDAWAEEYGSESEKPYHDTAYDATYLLALAAEKAGSTDPKAVRDALREVANPPGKKIGAGQWAEALAALKAGEDIDYEGAAGSQNFDANGDVAGTFELWQVKDGKFETVKVFEPTM</sequence>
<dbReference type="Pfam" id="PF13458">
    <property type="entry name" value="Peripla_BP_6"/>
    <property type="match status" value="1"/>
</dbReference>
<dbReference type="CDD" id="cd06346">
    <property type="entry name" value="PBP1_ABC_ligand_binding-like"/>
    <property type="match status" value="1"/>
</dbReference>
<name>A0A1G7UHV1_9PROT</name>
<dbReference type="RefSeq" id="WP_092614344.1">
    <property type="nucleotide sequence ID" value="NZ_FNCV01000001.1"/>
</dbReference>
<dbReference type="SUPFAM" id="SSF53822">
    <property type="entry name" value="Periplasmic binding protein-like I"/>
    <property type="match status" value="1"/>
</dbReference>
<keyword evidence="7" id="KW-1185">Reference proteome</keyword>
<dbReference type="InterPro" id="IPR028081">
    <property type="entry name" value="Leu-bd"/>
</dbReference>
<dbReference type="STRING" id="83401.SAMN05421742_101330"/>
<dbReference type="EMBL" id="FNCV01000001">
    <property type="protein sequence ID" value="SDG46918.1"/>
    <property type="molecule type" value="Genomic_DNA"/>
</dbReference>
<accession>A0A1G7UHV1</accession>
<dbReference type="Proteomes" id="UP000217076">
    <property type="component" value="Unassembled WGS sequence"/>
</dbReference>
<feature type="chain" id="PRO_5011449532" evidence="4">
    <location>
        <begin position="28"/>
        <end position="406"/>
    </location>
</feature>
<reference evidence="7" key="1">
    <citation type="submission" date="2016-10" db="EMBL/GenBank/DDBJ databases">
        <authorList>
            <person name="Varghese N."/>
            <person name="Submissions S."/>
        </authorList>
    </citation>
    <scope>NUCLEOTIDE SEQUENCE [LARGE SCALE GENOMIC DNA]</scope>
    <source>
        <strain evidence="7">930I</strain>
    </source>
</reference>
<dbReference type="OrthoDB" id="9791590at2"/>
<proteinExistence type="inferred from homology"/>
<protein>
    <submittedName>
        <fullName evidence="6">ABC-type branched-chain amino acid transport system, substrate-binding protein</fullName>
    </submittedName>
</protein>
<evidence type="ECO:0000256" key="1">
    <source>
        <dbReference type="ARBA" id="ARBA00010062"/>
    </source>
</evidence>
<feature type="domain" description="Leucine-binding protein" evidence="5">
    <location>
        <begin position="30"/>
        <end position="339"/>
    </location>
</feature>
<dbReference type="InterPro" id="IPR028082">
    <property type="entry name" value="Peripla_BP_I"/>
</dbReference>
<comment type="similarity">
    <text evidence="1">Belongs to the leucine-binding protein family.</text>
</comment>